<protein>
    <submittedName>
        <fullName evidence="8">ABC-type Co2+ transport system, permease component</fullName>
    </submittedName>
</protein>
<feature type="transmembrane region" description="Helical" evidence="7">
    <location>
        <begin position="104"/>
        <end position="125"/>
    </location>
</feature>
<dbReference type="RefSeq" id="WP_229115620.1">
    <property type="nucleotide sequence ID" value="NZ_CP064787.1"/>
</dbReference>
<feature type="transmembrane region" description="Helical" evidence="7">
    <location>
        <begin position="12"/>
        <end position="32"/>
    </location>
</feature>
<keyword evidence="4 7" id="KW-0812">Transmembrane</keyword>
<accession>A0A897N616</accession>
<organism evidence="8 9">
    <name type="scientific">Halapricum desulfuricans</name>
    <dbReference type="NCBI Taxonomy" id="2841257"/>
    <lineage>
        <taxon>Archaea</taxon>
        <taxon>Methanobacteriati</taxon>
        <taxon>Methanobacteriota</taxon>
        <taxon>Stenosarchaea group</taxon>
        <taxon>Halobacteria</taxon>
        <taxon>Halobacteriales</taxon>
        <taxon>Haloarculaceae</taxon>
        <taxon>Halapricum</taxon>
    </lineage>
</organism>
<dbReference type="EMBL" id="CP064787">
    <property type="protein sequence ID" value="QSG05816.1"/>
    <property type="molecule type" value="Genomic_DNA"/>
</dbReference>
<feature type="transmembrane region" description="Helical" evidence="7">
    <location>
        <begin position="68"/>
        <end position="92"/>
    </location>
</feature>
<dbReference type="AlphaFoldDB" id="A0A897N616"/>
<feature type="transmembrane region" description="Helical" evidence="7">
    <location>
        <begin position="44"/>
        <end position="62"/>
    </location>
</feature>
<comment type="subcellular location">
    <subcellularLocation>
        <location evidence="1">Cell membrane</location>
        <topology evidence="1">Multi-pass membrane protein</topology>
    </subcellularLocation>
</comment>
<evidence type="ECO:0000256" key="4">
    <source>
        <dbReference type="ARBA" id="ARBA00022692"/>
    </source>
</evidence>
<dbReference type="Proteomes" id="UP000663525">
    <property type="component" value="Chromosome"/>
</dbReference>
<keyword evidence="2" id="KW-0813">Transport</keyword>
<gene>
    <name evidence="8" type="primary">cbiM</name>
    <name evidence="8" type="ORF">HSR121_1473</name>
</gene>
<evidence type="ECO:0000313" key="9">
    <source>
        <dbReference type="Proteomes" id="UP000663525"/>
    </source>
</evidence>
<keyword evidence="5 7" id="KW-1133">Transmembrane helix</keyword>
<dbReference type="InterPro" id="IPR002751">
    <property type="entry name" value="CbiM/NikMN"/>
</dbReference>
<dbReference type="Pfam" id="PF01891">
    <property type="entry name" value="CbiM"/>
    <property type="match status" value="1"/>
</dbReference>
<evidence type="ECO:0000313" key="8">
    <source>
        <dbReference type="EMBL" id="QSG05816.1"/>
    </source>
</evidence>
<evidence type="ECO:0000256" key="1">
    <source>
        <dbReference type="ARBA" id="ARBA00004651"/>
    </source>
</evidence>
<feature type="transmembrane region" description="Helical" evidence="7">
    <location>
        <begin position="173"/>
        <end position="203"/>
    </location>
</feature>
<reference evidence="8" key="1">
    <citation type="submission" date="2020-11" db="EMBL/GenBank/DDBJ databases">
        <title>Carbohydrate-dependent, anaerobic sulfur respiration: A novel catabolism in halophilic archaea.</title>
        <authorList>
            <person name="Sorokin D.Y."/>
            <person name="Messina E."/>
            <person name="Smedile F."/>
            <person name="La Cono V."/>
            <person name="Hallsworth J.E."/>
            <person name="Yakimov M.M."/>
        </authorList>
    </citation>
    <scope>NUCLEOTIDE SEQUENCE</scope>
    <source>
        <strain evidence="8">HSR12-1</strain>
    </source>
</reference>
<keyword evidence="3" id="KW-1003">Cell membrane</keyword>
<keyword evidence="6 7" id="KW-0472">Membrane</keyword>
<evidence type="ECO:0000256" key="3">
    <source>
        <dbReference type="ARBA" id="ARBA00022475"/>
    </source>
</evidence>
<evidence type="ECO:0000256" key="7">
    <source>
        <dbReference type="SAM" id="Phobius"/>
    </source>
</evidence>
<name>A0A897N616_9EURY</name>
<evidence type="ECO:0000256" key="5">
    <source>
        <dbReference type="ARBA" id="ARBA00022989"/>
    </source>
</evidence>
<sequence>MAHIHLPEGSIPLWAVGLWSALAVAVLAVAVYRLRRDGLDARHVALGGMVAAASFAVFQINVPVLGGVHLSLSALVGILVGPALGAIVMFVVNVLSAMLGHGAWGFLGANTLVSVVEVAGAYYVFQLLRGSDWSHFPAATLATIGGLAAGSVLMGAIPMVSGITGVEISGLDLGIYMLALVALNLAVAVVEGVVTGSVVSYIASIRPDLLGDRTPTAGPEVTST</sequence>
<dbReference type="GeneID" id="68855074"/>
<dbReference type="Gene3D" id="1.10.1760.20">
    <property type="match status" value="1"/>
</dbReference>
<dbReference type="GO" id="GO:0005886">
    <property type="term" value="C:plasma membrane"/>
    <property type="evidence" value="ECO:0007669"/>
    <property type="project" value="UniProtKB-SubCell"/>
</dbReference>
<proteinExistence type="predicted"/>
<evidence type="ECO:0000256" key="2">
    <source>
        <dbReference type="ARBA" id="ARBA00022448"/>
    </source>
</evidence>
<dbReference type="PANTHER" id="PTHR34229">
    <property type="entry name" value="METAL TRANSPORT PROTEIN HI_1621-RELATED"/>
    <property type="match status" value="1"/>
</dbReference>
<dbReference type="PANTHER" id="PTHR34229:SF1">
    <property type="entry name" value="METAL TRANSPORT PROTEIN HI_1621-RELATED"/>
    <property type="match status" value="1"/>
</dbReference>
<evidence type="ECO:0000256" key="6">
    <source>
        <dbReference type="ARBA" id="ARBA00023136"/>
    </source>
</evidence>
<dbReference type="GO" id="GO:0000041">
    <property type="term" value="P:transition metal ion transport"/>
    <property type="evidence" value="ECO:0007669"/>
    <property type="project" value="InterPro"/>
</dbReference>
<feature type="transmembrane region" description="Helical" evidence="7">
    <location>
        <begin position="137"/>
        <end position="161"/>
    </location>
</feature>